<organism evidence="7 8">
    <name type="scientific">Methylomusa anaerophila</name>
    <dbReference type="NCBI Taxonomy" id="1930071"/>
    <lineage>
        <taxon>Bacteria</taxon>
        <taxon>Bacillati</taxon>
        <taxon>Bacillota</taxon>
        <taxon>Negativicutes</taxon>
        <taxon>Selenomonadales</taxon>
        <taxon>Sporomusaceae</taxon>
        <taxon>Methylomusa</taxon>
    </lineage>
</organism>
<comment type="cofactor">
    <cofactor evidence="1">
        <name>Zn(2+)</name>
        <dbReference type="ChEBI" id="CHEBI:29105"/>
    </cofactor>
</comment>
<dbReference type="Gene3D" id="3.40.830.10">
    <property type="entry name" value="LigB-like"/>
    <property type="match status" value="1"/>
</dbReference>
<dbReference type="InterPro" id="IPR004183">
    <property type="entry name" value="Xdiol_dOase_suB"/>
</dbReference>
<keyword evidence="7" id="KW-0223">Dioxygenase</keyword>
<accession>A0A348AQ57</accession>
<dbReference type="Proteomes" id="UP000276437">
    <property type="component" value="Chromosome"/>
</dbReference>
<dbReference type="PANTHER" id="PTHR30096:SF0">
    <property type="entry name" value="4,5-DOPA DIOXYGENASE EXTRADIOL-LIKE PROTEIN"/>
    <property type="match status" value="1"/>
</dbReference>
<evidence type="ECO:0000256" key="2">
    <source>
        <dbReference type="ARBA" id="ARBA00007581"/>
    </source>
</evidence>
<keyword evidence="4" id="KW-0862">Zinc</keyword>
<evidence type="ECO:0000256" key="1">
    <source>
        <dbReference type="ARBA" id="ARBA00001947"/>
    </source>
</evidence>
<dbReference type="GO" id="GO:0008270">
    <property type="term" value="F:zinc ion binding"/>
    <property type="evidence" value="ECO:0007669"/>
    <property type="project" value="InterPro"/>
</dbReference>
<dbReference type="KEGG" id="mana:MAMMFC1_03914"/>
<name>A0A348AQ57_9FIRM</name>
<feature type="domain" description="Extradiol ring-cleavage dioxygenase class III enzyme subunit B" evidence="6">
    <location>
        <begin position="23"/>
        <end position="244"/>
    </location>
</feature>
<protein>
    <submittedName>
        <fullName evidence="7">LigB family dioxygenase</fullName>
    </submittedName>
</protein>
<sequence>MTQRMPVLFIGHGSPLNAIADNDYTRSLGKIAKSVPKPNAVMVVSAHWLTDHTYVSCTKKPKIIYDFFGFPPALYELTYPCAGAPESARSVPSLVTHTNVQCNDTWGIDHAAWAVLRHMYPAADIPVFEMSIAYKKPAEYHYQLAQQLLPLRDQGILIIGSGNVVHNLRLADFHNMDAKPLPWAEEFDTQIKRYLGNKDHESLIHYTRLTGSSLAIPTNDHYLPLMYLIGLQQNNENVHFIFEGIQNASVSMLSLICGPH</sequence>
<dbReference type="InterPro" id="IPR014436">
    <property type="entry name" value="Extradiol_dOase_DODA"/>
</dbReference>
<reference evidence="7 8" key="1">
    <citation type="journal article" date="2018" name="Int. J. Syst. Evol. Microbiol.">
        <title>Methylomusa anaerophila gen. nov., sp. nov., an anaerobic methanol-utilizing bacterium isolated from a microbial fuel cell.</title>
        <authorList>
            <person name="Amano N."/>
            <person name="Yamamuro A."/>
            <person name="Miyahara M."/>
            <person name="Kouzuma A."/>
            <person name="Abe T."/>
            <person name="Watanabe K."/>
        </authorList>
    </citation>
    <scope>NUCLEOTIDE SEQUENCE [LARGE SCALE GENOMIC DNA]</scope>
    <source>
        <strain evidence="7 8">MMFC1</strain>
    </source>
</reference>
<dbReference type="RefSeq" id="WP_197723852.1">
    <property type="nucleotide sequence ID" value="NZ_AP018449.1"/>
</dbReference>
<dbReference type="PANTHER" id="PTHR30096">
    <property type="entry name" value="4,5-DOPA DIOXYGENASE EXTRADIOL-LIKE PROTEIN"/>
    <property type="match status" value="1"/>
</dbReference>
<dbReference type="GO" id="GO:0008198">
    <property type="term" value="F:ferrous iron binding"/>
    <property type="evidence" value="ECO:0007669"/>
    <property type="project" value="InterPro"/>
</dbReference>
<dbReference type="SUPFAM" id="SSF53213">
    <property type="entry name" value="LigB-like"/>
    <property type="match status" value="1"/>
</dbReference>
<gene>
    <name evidence="7" type="ORF">MAMMFC1_03914</name>
</gene>
<dbReference type="CDD" id="cd07363">
    <property type="entry name" value="45_DOPA_Dioxygenase"/>
    <property type="match status" value="1"/>
</dbReference>
<evidence type="ECO:0000259" key="6">
    <source>
        <dbReference type="Pfam" id="PF02900"/>
    </source>
</evidence>
<dbReference type="NCBIfam" id="NF007914">
    <property type="entry name" value="PRK10628.1"/>
    <property type="match status" value="1"/>
</dbReference>
<dbReference type="Pfam" id="PF02900">
    <property type="entry name" value="LigB"/>
    <property type="match status" value="1"/>
</dbReference>
<evidence type="ECO:0000256" key="3">
    <source>
        <dbReference type="ARBA" id="ARBA00022723"/>
    </source>
</evidence>
<evidence type="ECO:0000313" key="7">
    <source>
        <dbReference type="EMBL" id="BBB93205.1"/>
    </source>
</evidence>
<evidence type="ECO:0000256" key="5">
    <source>
        <dbReference type="ARBA" id="ARBA00023002"/>
    </source>
</evidence>
<dbReference type="GO" id="GO:0016702">
    <property type="term" value="F:oxidoreductase activity, acting on single donors with incorporation of molecular oxygen, incorporation of two atoms of oxygen"/>
    <property type="evidence" value="ECO:0007669"/>
    <property type="project" value="UniProtKB-ARBA"/>
</dbReference>
<keyword evidence="8" id="KW-1185">Reference proteome</keyword>
<dbReference type="AlphaFoldDB" id="A0A348AQ57"/>
<evidence type="ECO:0000313" key="8">
    <source>
        <dbReference type="Proteomes" id="UP000276437"/>
    </source>
</evidence>
<comment type="similarity">
    <text evidence="2">Belongs to the DODA-type extradiol aromatic ring-opening dioxygenase family.</text>
</comment>
<keyword evidence="5" id="KW-0560">Oxidoreductase</keyword>
<proteinExistence type="inferred from homology"/>
<dbReference type="EMBL" id="AP018449">
    <property type="protein sequence ID" value="BBB93205.1"/>
    <property type="molecule type" value="Genomic_DNA"/>
</dbReference>
<dbReference type="PIRSF" id="PIRSF006157">
    <property type="entry name" value="Doxgns_DODA"/>
    <property type="match status" value="1"/>
</dbReference>
<evidence type="ECO:0000256" key="4">
    <source>
        <dbReference type="ARBA" id="ARBA00022833"/>
    </source>
</evidence>
<keyword evidence="3" id="KW-0479">Metal-binding</keyword>